<name>A0AAN7P596_9COLE</name>
<dbReference type="InterPro" id="IPR013761">
    <property type="entry name" value="SAM/pointed_sf"/>
</dbReference>
<dbReference type="SUPFAM" id="SSF48403">
    <property type="entry name" value="Ankyrin repeat"/>
    <property type="match status" value="1"/>
</dbReference>
<evidence type="ECO:0000256" key="1">
    <source>
        <dbReference type="PROSITE-ProRule" id="PRU00023"/>
    </source>
</evidence>
<accession>A0AAN7P596</accession>
<comment type="caution">
    <text evidence="3">The sequence shown here is derived from an EMBL/GenBank/DDBJ whole genome shotgun (WGS) entry which is preliminary data.</text>
</comment>
<dbReference type="Gene3D" id="1.25.40.20">
    <property type="entry name" value="Ankyrin repeat-containing domain"/>
    <property type="match status" value="1"/>
</dbReference>
<dbReference type="EMBL" id="JARPUR010000002">
    <property type="protein sequence ID" value="KAK4881050.1"/>
    <property type="molecule type" value="Genomic_DNA"/>
</dbReference>
<keyword evidence="1" id="KW-0040">ANK repeat</keyword>
<dbReference type="PROSITE" id="PS50088">
    <property type="entry name" value="ANK_REPEAT"/>
    <property type="match status" value="1"/>
</dbReference>
<dbReference type="PANTHER" id="PTHR24184">
    <property type="entry name" value="SI:CH211-189E2.2"/>
    <property type="match status" value="1"/>
</dbReference>
<dbReference type="SMART" id="SM00248">
    <property type="entry name" value="ANK"/>
    <property type="match status" value="5"/>
</dbReference>
<sequence length="450" mass="51019">MEYPAGYLSDDDDQFDGFMSDDSSDLDRVQEWNGEINNTEPTEEQKLISLYNYILLGNVLGATDLIDSGLSVNVELRDCWKPIVLAASVGNDCIVHELITRGANINDHRDNRTVLMAVCNCPETTSSFETCLGIVEELLLHGVDVNAITRKRETALMFAAGIGNVGVVRRLLTCCNIFAEDNRGWNALFWAVHGNKVDVTKILLNAGLDSQKQDVCGNTPLYYATMQENEEIIKMLSLPTEDTWNEVPKAAYNFESEFQDNCIRPQFLQDICTMLYGMKCGNLQKMFVSVDLLEFLSMNEEDLKNVGVQLPFQRNRILTGLNKFHKHLFKKKSIPIIPKNAVFSTIDISHSILTAVRQLTVMEASLKYILKSDCNFNMQEDESIHQNIETIKTKIAKLKSTVIILDNLAQQWDKRNKPVDLIRRKLSFPWFKVCVASSILVISSLFLIRR</sequence>
<organism evidence="3 4">
    <name type="scientific">Aquatica leii</name>
    <dbReference type="NCBI Taxonomy" id="1421715"/>
    <lineage>
        <taxon>Eukaryota</taxon>
        <taxon>Metazoa</taxon>
        <taxon>Ecdysozoa</taxon>
        <taxon>Arthropoda</taxon>
        <taxon>Hexapoda</taxon>
        <taxon>Insecta</taxon>
        <taxon>Pterygota</taxon>
        <taxon>Neoptera</taxon>
        <taxon>Endopterygota</taxon>
        <taxon>Coleoptera</taxon>
        <taxon>Polyphaga</taxon>
        <taxon>Elateriformia</taxon>
        <taxon>Elateroidea</taxon>
        <taxon>Lampyridae</taxon>
        <taxon>Luciolinae</taxon>
        <taxon>Aquatica</taxon>
    </lineage>
</organism>
<dbReference type="Pfam" id="PF12796">
    <property type="entry name" value="Ank_2"/>
    <property type="match status" value="1"/>
</dbReference>
<keyword evidence="2" id="KW-1133">Transmembrane helix</keyword>
<dbReference type="PANTHER" id="PTHR24184:SF11">
    <property type="entry name" value="ANKYRIN REPEAT AND SOCS BOX CONTAINING 3"/>
    <property type="match status" value="1"/>
</dbReference>
<feature type="transmembrane region" description="Helical" evidence="2">
    <location>
        <begin position="428"/>
        <end position="448"/>
    </location>
</feature>
<evidence type="ECO:0000256" key="2">
    <source>
        <dbReference type="SAM" id="Phobius"/>
    </source>
</evidence>
<protein>
    <recommendedName>
        <fullName evidence="5">Ankyrin repeat, SAM and basic leucine zipper domain-containing protein 1</fullName>
    </recommendedName>
</protein>
<keyword evidence="2" id="KW-0812">Transmembrane</keyword>
<evidence type="ECO:0000313" key="3">
    <source>
        <dbReference type="EMBL" id="KAK4881050.1"/>
    </source>
</evidence>
<dbReference type="AlphaFoldDB" id="A0AAN7P596"/>
<feature type="repeat" description="ANK" evidence="1">
    <location>
        <begin position="183"/>
        <end position="215"/>
    </location>
</feature>
<evidence type="ECO:0008006" key="5">
    <source>
        <dbReference type="Google" id="ProtNLM"/>
    </source>
</evidence>
<dbReference type="SUPFAM" id="SSF47769">
    <property type="entry name" value="SAM/Pointed domain"/>
    <property type="match status" value="1"/>
</dbReference>
<proteinExistence type="predicted"/>
<reference evidence="4" key="1">
    <citation type="submission" date="2023-01" db="EMBL/GenBank/DDBJ databases">
        <title>Key to firefly adult light organ development and bioluminescence: homeobox transcription factors regulate luciferase expression and transportation to peroxisome.</title>
        <authorList>
            <person name="Fu X."/>
        </authorList>
    </citation>
    <scope>NUCLEOTIDE SEQUENCE [LARGE SCALE GENOMIC DNA]</scope>
</reference>
<evidence type="ECO:0000313" key="4">
    <source>
        <dbReference type="Proteomes" id="UP001353858"/>
    </source>
</evidence>
<keyword evidence="2" id="KW-0472">Membrane</keyword>
<dbReference type="Proteomes" id="UP001353858">
    <property type="component" value="Unassembled WGS sequence"/>
</dbReference>
<gene>
    <name evidence="3" type="ORF">RN001_004369</name>
</gene>
<dbReference type="InterPro" id="IPR002110">
    <property type="entry name" value="Ankyrin_rpt"/>
</dbReference>
<keyword evidence="4" id="KW-1185">Reference proteome</keyword>
<dbReference type="InterPro" id="IPR036770">
    <property type="entry name" value="Ankyrin_rpt-contain_sf"/>
</dbReference>
<dbReference type="Gene3D" id="1.10.150.50">
    <property type="entry name" value="Transcription Factor, Ets-1"/>
    <property type="match status" value="1"/>
</dbReference>